<dbReference type="PRINTS" id="PR00039">
    <property type="entry name" value="HTHLYSR"/>
</dbReference>
<dbReference type="GO" id="GO:0003700">
    <property type="term" value="F:DNA-binding transcription factor activity"/>
    <property type="evidence" value="ECO:0007669"/>
    <property type="project" value="InterPro"/>
</dbReference>
<dbReference type="Gene3D" id="1.10.10.10">
    <property type="entry name" value="Winged helix-like DNA-binding domain superfamily/Winged helix DNA-binding domain"/>
    <property type="match status" value="1"/>
</dbReference>
<dbReference type="SUPFAM" id="SSF46785">
    <property type="entry name" value="Winged helix' DNA-binding domain"/>
    <property type="match status" value="1"/>
</dbReference>
<accession>A0A4Q7NBM7</accession>
<dbReference type="Pfam" id="PF00126">
    <property type="entry name" value="HTH_1"/>
    <property type="match status" value="1"/>
</dbReference>
<proteinExistence type="inferred from homology"/>
<dbReference type="CDD" id="cd08459">
    <property type="entry name" value="PBP2_DntR_NahR_LinR_like"/>
    <property type="match status" value="1"/>
</dbReference>
<organism evidence="6 7">
    <name type="scientific">Pigmentiphaga kullae</name>
    <dbReference type="NCBI Taxonomy" id="151784"/>
    <lineage>
        <taxon>Bacteria</taxon>
        <taxon>Pseudomonadati</taxon>
        <taxon>Pseudomonadota</taxon>
        <taxon>Betaproteobacteria</taxon>
        <taxon>Burkholderiales</taxon>
        <taxon>Alcaligenaceae</taxon>
        <taxon>Pigmentiphaga</taxon>
    </lineage>
</organism>
<dbReference type="PROSITE" id="PS50931">
    <property type="entry name" value="HTH_LYSR"/>
    <property type="match status" value="1"/>
</dbReference>
<gene>
    <name evidence="6" type="ORF">EV675_3008</name>
</gene>
<comment type="caution">
    <text evidence="6">The sequence shown here is derived from an EMBL/GenBank/DDBJ whole genome shotgun (WGS) entry which is preliminary data.</text>
</comment>
<sequence>MDINKLDLNLLLVFEALYLERNVTRAGERVGLSQPSMSNALLRLRNQCNDPLFVRTQGGMEPTSYASELAGSVLRALELVRNGFEQASGFDPASSQRSFTLLMSDFSQFLVLPQLVARFKSSAPGISLEVSSLSREHYRAALENGDADLAVGNLQELQSGFYQQGLFVDQHVCVMGNGFRKAAEAITLDEYLAARHLVVTANKTDLQIEKELGKQGHRREVALRVPNYLVLPKILAQTDLIVTVPEVIAQAITDDAAGATWSRLPFQTPHTHMRQFWHARYHHDSANTWLRRQIADLHIGASLRKVGAGPTPPACSEAA</sequence>
<dbReference type="Proteomes" id="UP000292445">
    <property type="component" value="Unassembled WGS sequence"/>
</dbReference>
<keyword evidence="2" id="KW-0805">Transcription regulation</keyword>
<dbReference type="AlphaFoldDB" id="A0A4Q7NBM7"/>
<dbReference type="InterPro" id="IPR036390">
    <property type="entry name" value="WH_DNA-bd_sf"/>
</dbReference>
<dbReference type="PANTHER" id="PTHR30118:SF15">
    <property type="entry name" value="TRANSCRIPTIONAL REGULATORY PROTEIN"/>
    <property type="match status" value="1"/>
</dbReference>
<dbReference type="RefSeq" id="WP_130358173.1">
    <property type="nucleotide sequence ID" value="NZ_SGXC01000002.1"/>
</dbReference>
<keyword evidence="4" id="KW-0804">Transcription</keyword>
<keyword evidence="3" id="KW-0238">DNA-binding</keyword>
<dbReference type="InterPro" id="IPR005119">
    <property type="entry name" value="LysR_subst-bd"/>
</dbReference>
<dbReference type="GO" id="GO:0003677">
    <property type="term" value="F:DNA binding"/>
    <property type="evidence" value="ECO:0007669"/>
    <property type="project" value="UniProtKB-KW"/>
</dbReference>
<dbReference type="InterPro" id="IPR036388">
    <property type="entry name" value="WH-like_DNA-bd_sf"/>
</dbReference>
<evidence type="ECO:0000313" key="7">
    <source>
        <dbReference type="Proteomes" id="UP000292445"/>
    </source>
</evidence>
<name>A0A4Q7NBM7_9BURK</name>
<dbReference type="OrthoDB" id="8523210at2"/>
<evidence type="ECO:0000256" key="2">
    <source>
        <dbReference type="ARBA" id="ARBA00023015"/>
    </source>
</evidence>
<dbReference type="Pfam" id="PF03466">
    <property type="entry name" value="LysR_substrate"/>
    <property type="match status" value="1"/>
</dbReference>
<dbReference type="InterPro" id="IPR050389">
    <property type="entry name" value="LysR-type_TF"/>
</dbReference>
<protein>
    <submittedName>
        <fullName evidence="6">LysR family transcriptional regulator</fullName>
    </submittedName>
</protein>
<reference evidence="6 7" key="1">
    <citation type="submission" date="2019-02" db="EMBL/GenBank/DDBJ databases">
        <title>Genomic Encyclopedia of Type Strains, Phase IV (KMG-IV): sequencing the most valuable type-strain genomes for metagenomic binning, comparative biology and taxonomic classification.</title>
        <authorList>
            <person name="Goeker M."/>
        </authorList>
    </citation>
    <scope>NUCLEOTIDE SEQUENCE [LARGE SCALE GENOMIC DNA]</scope>
    <source>
        <strain evidence="6 7">K24</strain>
    </source>
</reference>
<keyword evidence="7" id="KW-1185">Reference proteome</keyword>
<dbReference type="SUPFAM" id="SSF53850">
    <property type="entry name" value="Periplasmic binding protein-like II"/>
    <property type="match status" value="1"/>
</dbReference>
<feature type="domain" description="HTH lysR-type" evidence="5">
    <location>
        <begin position="6"/>
        <end position="63"/>
    </location>
</feature>
<dbReference type="InterPro" id="IPR000847">
    <property type="entry name" value="LysR_HTH_N"/>
</dbReference>
<evidence type="ECO:0000256" key="1">
    <source>
        <dbReference type="ARBA" id="ARBA00009437"/>
    </source>
</evidence>
<dbReference type="Gene3D" id="3.40.190.10">
    <property type="entry name" value="Periplasmic binding protein-like II"/>
    <property type="match status" value="2"/>
</dbReference>
<dbReference type="PANTHER" id="PTHR30118">
    <property type="entry name" value="HTH-TYPE TRANSCRIPTIONAL REGULATOR LEUO-RELATED"/>
    <property type="match status" value="1"/>
</dbReference>
<dbReference type="EMBL" id="SGXC01000002">
    <property type="protein sequence ID" value="RZS80408.1"/>
    <property type="molecule type" value="Genomic_DNA"/>
</dbReference>
<comment type="similarity">
    <text evidence="1">Belongs to the LysR transcriptional regulatory family.</text>
</comment>
<evidence type="ECO:0000256" key="4">
    <source>
        <dbReference type="ARBA" id="ARBA00023163"/>
    </source>
</evidence>
<evidence type="ECO:0000259" key="5">
    <source>
        <dbReference type="PROSITE" id="PS50931"/>
    </source>
</evidence>
<evidence type="ECO:0000313" key="6">
    <source>
        <dbReference type="EMBL" id="RZS80408.1"/>
    </source>
</evidence>
<evidence type="ECO:0000256" key="3">
    <source>
        <dbReference type="ARBA" id="ARBA00023125"/>
    </source>
</evidence>